<protein>
    <submittedName>
        <fullName evidence="1">Uncharacterized protein</fullName>
    </submittedName>
</protein>
<evidence type="ECO:0000313" key="1">
    <source>
        <dbReference type="EMBL" id="RSI65427.1"/>
    </source>
</evidence>
<gene>
    <name evidence="1" type="ORF">D8862_05225</name>
</gene>
<evidence type="ECO:0000313" key="2">
    <source>
        <dbReference type="Proteomes" id="UP000272252"/>
    </source>
</evidence>
<sequence>MKLDIKNMTQTEFDNFMADLKVNNPNLFQFIIDFINKKYP</sequence>
<comment type="caution">
    <text evidence="1">The sequence shown here is derived from an EMBL/GenBank/DDBJ whole genome shotgun (WGS) entry which is preliminary data.</text>
</comment>
<dbReference type="EMBL" id="RJNK01000002">
    <property type="protein sequence ID" value="RSI65427.1"/>
    <property type="molecule type" value="Genomic_DNA"/>
</dbReference>
<dbReference type="Proteomes" id="UP000272252">
    <property type="component" value="Unassembled WGS sequence"/>
</dbReference>
<name>A0A3R9PN82_STROR</name>
<dbReference type="AlphaFoldDB" id="A0A3R9PN82"/>
<proteinExistence type="predicted"/>
<accession>A0A3R9PN82</accession>
<organism evidence="1 2">
    <name type="scientific">Streptococcus oralis</name>
    <dbReference type="NCBI Taxonomy" id="1303"/>
    <lineage>
        <taxon>Bacteria</taxon>
        <taxon>Bacillati</taxon>
        <taxon>Bacillota</taxon>
        <taxon>Bacilli</taxon>
        <taxon>Lactobacillales</taxon>
        <taxon>Streptococcaceae</taxon>
        <taxon>Streptococcus</taxon>
    </lineage>
</organism>
<reference evidence="1 2" key="1">
    <citation type="submission" date="2018-11" db="EMBL/GenBank/DDBJ databases">
        <title>Species Designations Belie Phenotypic and Genotypic Heterogeneity in Oral Streptococci.</title>
        <authorList>
            <person name="Velsko I."/>
        </authorList>
    </citation>
    <scope>NUCLEOTIDE SEQUENCE [LARGE SCALE GENOMIC DNA]</scope>
    <source>
        <strain evidence="1 2">BCC59</strain>
    </source>
</reference>